<dbReference type="FunFam" id="3.40.930.10:FF:000009">
    <property type="entry name" value="PTS system, fructose specific IIABC component"/>
    <property type="match status" value="1"/>
</dbReference>
<dbReference type="STRING" id="1121105.GCA_000421665_00018"/>
<dbReference type="PROSITE" id="PS51094">
    <property type="entry name" value="PTS_EIIA_TYPE_2"/>
    <property type="match status" value="1"/>
</dbReference>
<name>A0A3D4S3U9_9ENTE</name>
<evidence type="ECO:0000256" key="2">
    <source>
        <dbReference type="ARBA" id="ARBA00004496"/>
    </source>
</evidence>
<dbReference type="GO" id="GO:0090563">
    <property type="term" value="F:protein-phosphocysteine-sugar phosphotransferase activity"/>
    <property type="evidence" value="ECO:0007669"/>
    <property type="project" value="TreeGrafter"/>
</dbReference>
<evidence type="ECO:0000256" key="3">
    <source>
        <dbReference type="ARBA" id="ARBA00022448"/>
    </source>
</evidence>
<keyword evidence="10 12" id="KW-1133">Transmembrane helix</keyword>
<feature type="transmembrane region" description="Helical" evidence="12">
    <location>
        <begin position="446"/>
        <end position="470"/>
    </location>
</feature>
<feature type="transmembrane region" description="Helical" evidence="12">
    <location>
        <begin position="316"/>
        <end position="338"/>
    </location>
</feature>
<dbReference type="InterPro" id="IPR003501">
    <property type="entry name" value="PTS_EIIB_2/3"/>
</dbReference>
<dbReference type="GO" id="GO:0009401">
    <property type="term" value="P:phosphoenolpyruvate-dependent sugar phosphotransferase system"/>
    <property type="evidence" value="ECO:0007669"/>
    <property type="project" value="UniProtKB-KW"/>
</dbReference>
<feature type="domain" description="PTS EIIC type-2" evidence="15">
    <location>
        <begin position="308"/>
        <end position="665"/>
    </location>
</feature>
<dbReference type="PROSITE" id="PS00372">
    <property type="entry name" value="PTS_EIIA_TYPE_2_HIS"/>
    <property type="match status" value="1"/>
</dbReference>
<dbReference type="InterPro" id="IPR013014">
    <property type="entry name" value="PTS_EIIC_2"/>
</dbReference>
<dbReference type="PROSITE" id="PS51099">
    <property type="entry name" value="PTS_EIIB_TYPE_2"/>
    <property type="match status" value="1"/>
</dbReference>
<feature type="transmembrane region" description="Helical" evidence="12">
    <location>
        <begin position="635"/>
        <end position="656"/>
    </location>
</feature>
<dbReference type="SUPFAM" id="SSF52794">
    <property type="entry name" value="PTS system IIB component-like"/>
    <property type="match status" value="1"/>
</dbReference>
<comment type="subcellular location">
    <subcellularLocation>
        <location evidence="1">Cell inner membrane</location>
        <topology evidence="1">Multi-pass membrane protein</topology>
    </subcellularLocation>
    <subcellularLocation>
        <location evidence="2">Cytoplasm</location>
    </subcellularLocation>
</comment>
<dbReference type="InterPro" id="IPR002178">
    <property type="entry name" value="PTS_EIIA_type-2_dom"/>
</dbReference>
<evidence type="ECO:0000256" key="7">
    <source>
        <dbReference type="ARBA" id="ARBA00022679"/>
    </source>
</evidence>
<keyword evidence="4" id="KW-1003">Cell membrane</keyword>
<feature type="transmembrane region" description="Helical" evidence="12">
    <location>
        <begin position="350"/>
        <end position="371"/>
    </location>
</feature>
<dbReference type="CDD" id="cd00211">
    <property type="entry name" value="PTS_IIA_fru"/>
    <property type="match status" value="1"/>
</dbReference>
<evidence type="ECO:0000256" key="4">
    <source>
        <dbReference type="ARBA" id="ARBA00022475"/>
    </source>
</evidence>
<feature type="transmembrane region" description="Helical" evidence="12">
    <location>
        <begin position="412"/>
        <end position="434"/>
    </location>
</feature>
<evidence type="ECO:0000256" key="1">
    <source>
        <dbReference type="ARBA" id="ARBA00004429"/>
    </source>
</evidence>
<keyword evidence="5" id="KW-0597">Phosphoprotein</keyword>
<dbReference type="InterPro" id="IPR050864">
    <property type="entry name" value="Bacterial_PTS_Sugar_Transport"/>
</dbReference>
<dbReference type="GO" id="GO:0022877">
    <property type="term" value="F:protein-N(PI)-phosphohistidine-fructose phosphotransferase system transporter activity"/>
    <property type="evidence" value="ECO:0007669"/>
    <property type="project" value="InterPro"/>
</dbReference>
<evidence type="ECO:0000259" key="13">
    <source>
        <dbReference type="PROSITE" id="PS51094"/>
    </source>
</evidence>
<evidence type="ECO:0000256" key="5">
    <source>
        <dbReference type="ARBA" id="ARBA00022553"/>
    </source>
</evidence>
<comment type="caution">
    <text evidence="16">The sequence shown here is derived from an EMBL/GenBank/DDBJ whole genome shotgun (WGS) entry which is preliminary data.</text>
</comment>
<dbReference type="InterPro" id="IPR013011">
    <property type="entry name" value="PTS_EIIB_2"/>
</dbReference>
<dbReference type="AlphaFoldDB" id="A0A3D4S3U9"/>
<dbReference type="InterPro" id="IPR016152">
    <property type="entry name" value="PTrfase/Anion_transptr"/>
</dbReference>
<organism evidence="16 17">
    <name type="scientific">Bavariicoccus seileri</name>
    <dbReference type="NCBI Taxonomy" id="549685"/>
    <lineage>
        <taxon>Bacteria</taxon>
        <taxon>Bacillati</taxon>
        <taxon>Bacillota</taxon>
        <taxon>Bacilli</taxon>
        <taxon>Lactobacillales</taxon>
        <taxon>Enterococcaceae</taxon>
        <taxon>Bavariicoccus</taxon>
    </lineage>
</organism>
<dbReference type="NCBIfam" id="TIGR00829">
    <property type="entry name" value="FRU"/>
    <property type="match status" value="1"/>
</dbReference>
<dbReference type="SUPFAM" id="SSF55804">
    <property type="entry name" value="Phoshotransferase/anion transport protein"/>
    <property type="match status" value="1"/>
</dbReference>
<feature type="transmembrane region" description="Helical" evidence="12">
    <location>
        <begin position="490"/>
        <end position="513"/>
    </location>
</feature>
<sequence length="665" mass="69872">MEVYELFHPELIQLDFNASNKADALHQLAELLKKSGRLSNVEDFEKALQKREDQSTTGVGDEIAIPHAQDKSVTEPVIVFARQNNGVEWESFDGQPAKLIFMIAASTGAGDAHLKALAHLSGILMKPEAKKALLEAQTPTDVIAILKQYSQKADETEKAEDKAEAAVEADLTAKEASKDETPYILAVTACPTGIAHTFMAAEKLKSAAEAKGYHVKVETNGQAGVEHKLTKKDIDAADGIIVAADKNVPMARFDGHRVVITKVADGINIPDQLIERALKGEAPIYHAEGSSEESDDESGEGESIGRKIYKHLMNGVSHMLPFVVAGGLLIALSFFWGINSANPDSDSYNQIAAMLNTVGGFSFSMMLPVLAGFIGQSMADRPGLVVGFIGGLLANPTVLSGQGILADSQPSGFLGALVAGFLSGGIIYALRLAFKWLPKSLEGLKPILLYPVFGVLLMGILMIYIVNAPMAAIMTGLTDFLTNMNEGSKILVGIFAGGMMAIDMGGPFNKAAYVTGTGLLATAMQTPGSHGSDIMAAVMIGGMVPPVAIALSATIDRNLWPKAQADSALVNYVMGAAFITEGAIPFAASNPLKVIPSMVVGSALAGAISMGLGVYSAAPHGGIFALLFGGITNPLGFLIAWAAGSIVGALLLIILLRNGKTKEEK</sequence>
<feature type="domain" description="PTS EIIA type-2" evidence="13">
    <location>
        <begin position="5"/>
        <end position="149"/>
    </location>
</feature>
<evidence type="ECO:0000256" key="9">
    <source>
        <dbReference type="ARBA" id="ARBA00022692"/>
    </source>
</evidence>
<dbReference type="Proteomes" id="UP000262195">
    <property type="component" value="Unassembled WGS sequence"/>
</dbReference>
<dbReference type="PANTHER" id="PTHR30505:SF28">
    <property type="entry name" value="PTS SYSTEM 2-O-ALPHA-MANNOSYL-D-GLYCERATE-SPECIFIC EIIABC COMPONENT"/>
    <property type="match status" value="1"/>
</dbReference>
<dbReference type="InterPro" id="IPR003353">
    <property type="entry name" value="PTS_IIB_fruc"/>
</dbReference>
<gene>
    <name evidence="16" type="ORF">DIW15_01765</name>
</gene>
<evidence type="ECO:0000259" key="14">
    <source>
        <dbReference type="PROSITE" id="PS51099"/>
    </source>
</evidence>
<evidence type="ECO:0000256" key="8">
    <source>
        <dbReference type="ARBA" id="ARBA00022683"/>
    </source>
</evidence>
<feature type="transmembrane region" description="Helical" evidence="12">
    <location>
        <begin position="534"/>
        <end position="555"/>
    </location>
</feature>
<dbReference type="Pfam" id="PF02378">
    <property type="entry name" value="PTS_EIIC"/>
    <property type="match status" value="1"/>
</dbReference>
<dbReference type="InterPro" id="IPR006327">
    <property type="entry name" value="PTS_IIC_fruc"/>
</dbReference>
<feature type="domain" description="PTS EIIB type-2" evidence="14">
    <location>
        <begin position="184"/>
        <end position="279"/>
    </location>
</feature>
<dbReference type="FunFam" id="3.40.50.2300:FF:000014">
    <property type="entry name" value="PTS system fructose-like transporter subunit IIB"/>
    <property type="match status" value="1"/>
</dbReference>
<keyword evidence="8" id="KW-0598">Phosphotransferase system</keyword>
<accession>A0A3D4S3U9</accession>
<reference evidence="16 17" key="1">
    <citation type="journal article" date="2018" name="Nat. Biotechnol.">
        <title>A standardized bacterial taxonomy based on genome phylogeny substantially revises the tree of life.</title>
        <authorList>
            <person name="Parks D.H."/>
            <person name="Chuvochina M."/>
            <person name="Waite D.W."/>
            <person name="Rinke C."/>
            <person name="Skarshewski A."/>
            <person name="Chaumeil P.A."/>
            <person name="Hugenholtz P."/>
        </authorList>
    </citation>
    <scope>NUCLEOTIDE SEQUENCE [LARGE SCALE GENOMIC DNA]</scope>
    <source>
        <strain evidence="16">UBA11306</strain>
    </source>
</reference>
<evidence type="ECO:0000256" key="11">
    <source>
        <dbReference type="ARBA" id="ARBA00023136"/>
    </source>
</evidence>
<keyword evidence="3" id="KW-0813">Transport</keyword>
<evidence type="ECO:0000313" key="17">
    <source>
        <dbReference type="Proteomes" id="UP000262195"/>
    </source>
</evidence>
<evidence type="ECO:0000256" key="10">
    <source>
        <dbReference type="ARBA" id="ARBA00022989"/>
    </source>
</evidence>
<proteinExistence type="predicted"/>
<protein>
    <submittedName>
        <fullName evidence="16">PTS fructose transporter subunit IIC</fullName>
    </submittedName>
</protein>
<evidence type="ECO:0000256" key="6">
    <source>
        <dbReference type="ARBA" id="ARBA00022597"/>
    </source>
</evidence>
<evidence type="ECO:0000256" key="12">
    <source>
        <dbReference type="SAM" id="Phobius"/>
    </source>
</evidence>
<dbReference type="GO" id="GO:0005737">
    <property type="term" value="C:cytoplasm"/>
    <property type="evidence" value="ECO:0007669"/>
    <property type="project" value="UniProtKB-SubCell"/>
</dbReference>
<keyword evidence="7" id="KW-0808">Transferase</keyword>
<dbReference type="EMBL" id="DQHO01000013">
    <property type="protein sequence ID" value="HCS93420.1"/>
    <property type="molecule type" value="Genomic_DNA"/>
</dbReference>
<dbReference type="InterPro" id="IPR003352">
    <property type="entry name" value="PTS_EIIC"/>
</dbReference>
<dbReference type="GO" id="GO:0005351">
    <property type="term" value="F:carbohydrate:proton symporter activity"/>
    <property type="evidence" value="ECO:0007669"/>
    <property type="project" value="InterPro"/>
</dbReference>
<evidence type="ECO:0000313" key="16">
    <source>
        <dbReference type="EMBL" id="HCS93420.1"/>
    </source>
</evidence>
<feature type="transmembrane region" description="Helical" evidence="12">
    <location>
        <begin position="383"/>
        <end position="406"/>
    </location>
</feature>
<dbReference type="Gene3D" id="3.40.50.2300">
    <property type="match status" value="1"/>
</dbReference>
<feature type="transmembrane region" description="Helical" evidence="12">
    <location>
        <begin position="567"/>
        <end position="587"/>
    </location>
</feature>
<dbReference type="PANTHER" id="PTHR30505">
    <property type="entry name" value="FRUCTOSE-LIKE PERMEASE"/>
    <property type="match status" value="1"/>
</dbReference>
<dbReference type="InterPro" id="IPR036095">
    <property type="entry name" value="PTS_EIIB-like_sf"/>
</dbReference>
<dbReference type="InterPro" id="IPR004715">
    <property type="entry name" value="PTS_IIA_fruc"/>
</dbReference>
<dbReference type="Pfam" id="PF02302">
    <property type="entry name" value="PTS_IIB"/>
    <property type="match status" value="1"/>
</dbReference>
<dbReference type="Gene3D" id="3.40.930.10">
    <property type="entry name" value="Mannitol-specific EII, Chain A"/>
    <property type="match status" value="1"/>
</dbReference>
<dbReference type="NCBIfam" id="TIGR00848">
    <property type="entry name" value="fruA"/>
    <property type="match status" value="1"/>
</dbReference>
<evidence type="ECO:0000259" key="15">
    <source>
        <dbReference type="PROSITE" id="PS51104"/>
    </source>
</evidence>
<dbReference type="Pfam" id="PF00359">
    <property type="entry name" value="PTS_EIIA_2"/>
    <property type="match status" value="1"/>
</dbReference>
<keyword evidence="9 12" id="KW-0812">Transmembrane</keyword>
<dbReference type="GO" id="GO:0005886">
    <property type="term" value="C:plasma membrane"/>
    <property type="evidence" value="ECO:0007669"/>
    <property type="project" value="UniProtKB-SubCell"/>
</dbReference>
<keyword evidence="6" id="KW-0762">Sugar transport</keyword>
<dbReference type="CDD" id="cd05569">
    <property type="entry name" value="PTS_IIB_fructose"/>
    <property type="match status" value="1"/>
</dbReference>
<keyword evidence="11 12" id="KW-0472">Membrane</keyword>
<dbReference type="NCBIfam" id="TIGR01427">
    <property type="entry name" value="PTS_IIC_fructo"/>
    <property type="match status" value="1"/>
</dbReference>
<dbReference type="PROSITE" id="PS51104">
    <property type="entry name" value="PTS_EIIC_TYPE_2"/>
    <property type="match status" value="1"/>
</dbReference>